<feature type="region of interest" description="Disordered" evidence="1">
    <location>
        <begin position="1"/>
        <end position="21"/>
    </location>
</feature>
<name>T0K820_COLGC</name>
<protein>
    <submittedName>
        <fullName evidence="2">Uncharacterized protein</fullName>
    </submittedName>
</protein>
<dbReference type="HOGENOM" id="CLU_3426864_0_0_1"/>
<proteinExistence type="predicted"/>
<comment type="caution">
    <text evidence="2">The sequence shown here is derived from an EMBL/GenBank/DDBJ whole genome shotgun (WGS) entry which is preliminary data.</text>
</comment>
<evidence type="ECO:0000313" key="2">
    <source>
        <dbReference type="EMBL" id="EQB51647.1"/>
    </source>
</evidence>
<sequence length="21" mass="2290">MAKINSGISNETKFVTGKNHL</sequence>
<evidence type="ECO:0000256" key="1">
    <source>
        <dbReference type="SAM" id="MobiDB-lite"/>
    </source>
</evidence>
<dbReference type="EMBL" id="AMYD01001770">
    <property type="protein sequence ID" value="EQB51647.1"/>
    <property type="molecule type" value="Genomic_DNA"/>
</dbReference>
<reference evidence="3" key="1">
    <citation type="journal article" date="2013" name="Mol. Plant Microbe Interact.">
        <title>Global aspects of pacC regulation of pathogenicity genes in Colletotrichum gloeosporioides as revealed by transcriptome analysis.</title>
        <authorList>
            <person name="Alkan N."/>
            <person name="Meng X."/>
            <person name="Friedlander G."/>
            <person name="Reuveni E."/>
            <person name="Sukno S."/>
            <person name="Sherman A."/>
            <person name="Thon M."/>
            <person name="Fluhr R."/>
            <person name="Prusky D."/>
        </authorList>
    </citation>
    <scope>NUCLEOTIDE SEQUENCE [LARGE SCALE GENOMIC DNA]</scope>
    <source>
        <strain evidence="3">Cg-14</strain>
    </source>
</reference>
<gene>
    <name evidence="2" type="ORF">CGLO_08793</name>
</gene>
<dbReference type="AlphaFoldDB" id="T0K820"/>
<evidence type="ECO:0000313" key="3">
    <source>
        <dbReference type="Proteomes" id="UP000015530"/>
    </source>
</evidence>
<organism evidence="2 3">
    <name type="scientific">Colletotrichum gloeosporioides (strain Cg-14)</name>
    <name type="common">Anthracnose fungus</name>
    <name type="synonym">Glomerella cingulata</name>
    <dbReference type="NCBI Taxonomy" id="1237896"/>
    <lineage>
        <taxon>Eukaryota</taxon>
        <taxon>Fungi</taxon>
        <taxon>Dikarya</taxon>
        <taxon>Ascomycota</taxon>
        <taxon>Pezizomycotina</taxon>
        <taxon>Sordariomycetes</taxon>
        <taxon>Hypocreomycetidae</taxon>
        <taxon>Glomerellales</taxon>
        <taxon>Glomerellaceae</taxon>
        <taxon>Colletotrichum</taxon>
        <taxon>Colletotrichum gloeosporioides species complex</taxon>
    </lineage>
</organism>
<accession>T0K820</accession>
<dbReference type="Proteomes" id="UP000015530">
    <property type="component" value="Unassembled WGS sequence"/>
</dbReference>
<feature type="compositionally biased region" description="Polar residues" evidence="1">
    <location>
        <begin position="1"/>
        <end position="13"/>
    </location>
</feature>